<gene>
    <name evidence="3" type="ORF">GCM10011379_18690</name>
</gene>
<keyword evidence="4" id="KW-1185">Reference proteome</keyword>
<evidence type="ECO:0000256" key="1">
    <source>
        <dbReference type="SAM" id="SignalP"/>
    </source>
</evidence>
<dbReference type="NCBIfam" id="TIGR03696">
    <property type="entry name" value="Rhs_assc_core"/>
    <property type="match status" value="1"/>
</dbReference>
<keyword evidence="1" id="KW-0732">Signal</keyword>
<protein>
    <recommendedName>
        <fullName evidence="2">DUF6443 domain-containing protein</fullName>
    </recommendedName>
</protein>
<dbReference type="EMBL" id="BMIB01000002">
    <property type="protein sequence ID" value="GGH65493.1"/>
    <property type="molecule type" value="Genomic_DNA"/>
</dbReference>
<feature type="signal peptide" evidence="1">
    <location>
        <begin position="1"/>
        <end position="25"/>
    </location>
</feature>
<reference evidence="3" key="1">
    <citation type="journal article" date="2014" name="Int. J. Syst. Evol. Microbiol.">
        <title>Complete genome sequence of Corynebacterium casei LMG S-19264T (=DSM 44701T), isolated from a smear-ripened cheese.</title>
        <authorList>
            <consortium name="US DOE Joint Genome Institute (JGI-PGF)"/>
            <person name="Walter F."/>
            <person name="Albersmeier A."/>
            <person name="Kalinowski J."/>
            <person name="Ruckert C."/>
        </authorList>
    </citation>
    <scope>NUCLEOTIDE SEQUENCE</scope>
    <source>
        <strain evidence="3">CGMCC 1.15290</strain>
    </source>
</reference>
<feature type="domain" description="DUF6443" evidence="2">
    <location>
        <begin position="47"/>
        <end position="164"/>
    </location>
</feature>
<evidence type="ECO:0000313" key="3">
    <source>
        <dbReference type="EMBL" id="GGH65493.1"/>
    </source>
</evidence>
<dbReference type="PANTHER" id="PTHR32305">
    <property type="match status" value="1"/>
</dbReference>
<proteinExistence type="predicted"/>
<dbReference type="Gene3D" id="2.180.10.10">
    <property type="entry name" value="RHS repeat-associated core"/>
    <property type="match status" value="3"/>
</dbReference>
<dbReference type="Pfam" id="PF20041">
    <property type="entry name" value="DUF6443"/>
    <property type="match status" value="1"/>
</dbReference>
<dbReference type="InterPro" id="IPR045619">
    <property type="entry name" value="DUF6443"/>
</dbReference>
<accession>A0A917IV69</accession>
<dbReference type="PANTHER" id="PTHR32305:SF15">
    <property type="entry name" value="PROTEIN RHSA-RELATED"/>
    <property type="match status" value="1"/>
</dbReference>
<evidence type="ECO:0000313" key="4">
    <source>
        <dbReference type="Proteomes" id="UP000627292"/>
    </source>
</evidence>
<feature type="chain" id="PRO_5037517179" description="DUF6443 domain-containing protein" evidence="1">
    <location>
        <begin position="26"/>
        <end position="1543"/>
    </location>
</feature>
<name>A0A917IV69_9BACT</name>
<sequence length="1543" mass="169309">MQTQIYMKKVLVLLLVILGVNASVAQTPSSVTEWSIKRQGVKLPDDVLQLSPADGTVSVTYKDGFGNKTQTIVKRGSPQLKDVVSFSVYDDKGREPRQYLPYVANTNNGSFQPDAPASQALFFNNLYGGAGYAYEETGFEQNGLARVNKRSDAGANQVGSERGREMLYDFNTNAEEVHIWHIGNGENNLPYTGASEWFGDGVLSKEVVKDEKGVKTITYADYRGRILLQKVQLESGTALTNTHAGWLCTYFVYDDFDQLRYIVSPKAVAWLQGNNWAMTTGVADELCDKYYYNGYGDIVAQRMAGGGLVETVYDRKRRPVFVRSALDKARGRWKVTFSDEQDRPVIKGFMVSALERTVLAEQVAAKEVTPVAMSAGATDNSGALERLRIALREQGRLKYIAGEEITIEAGFESELNAEFEAFIEKTIPAGTGQQVMVAGNFMPSNTQLTTLEVHYYDDYSYSGAKAFSSSYRFAATNDLNVMPVTKTLRTLNKQTGVQYRIIDDEDYTTDGFITATTYYDERDRETQQLADNYLKGMDVTTLQYNYAGLCLGVSVNRNVPGTSVRDFYEGSAYVYDDGGRIVSVAKSYNTNTWKRVVAYSYNALGQLSQQVLSPDYNSNAGIETRDLTYNVSGTLTGINKNYVTDQSVSSQWSRAFGEIIGYDNGENGIFSAARYDGIIAGNAWKSQGDNKPRRYNYEYTNAGALSKALFTQKENPGSGIWAADKTDASMPKATYDGNGNITALQHRGNLPGKGAPVLIDNLTYQYDKQENSNRLTAVTDAVTGNANGSVGDFVNGTGVPAVQYTYDDAGNLINDWNKNIRAAGEDGIRYNILNRPWKVTRQEKATLQYVYDAAGNLLARKVTNTAVSPNTVVWKYYLDDLVIQDNVPVYFRNEAGRLRISQAASSAADAMPALTIGGNEELLIDGKAAFYDFYVTDHLGSTRAILTEETHVEDHMATMELSNTTRQAYEERVFGQVTAAGEPAAANEVKNTRRDMPVAWGSHYNDAGNKKASMLNKNTPVGPNMLLKVMAGDELNVRTDYFYNETPTGTDNGLPQIVQSLIGAFSTSAPAIEAGAKDAVAQLQAQLLNSGDLLAYANNPDNNIAGSAAPKAYLNWLFLDENFQPVPYDATSGMGSGAQRVTAAGDGQAPLVRAGIKVPANGYVFVYVSNTSTTNVWFDNFTVRHTRGRLLEEQHYYPYGLQIAAISSKAYGKLDNRFGFQGLYSEYEPETGWNNFQLRDYDAQLGRWMAVDPYAQYASGYTGMGNNPGGLVDKDGGMTHAGGGAGSVVGLVVGAAMPYVIEEVFNVNIQYKGLWVAAGAFLGAGVGYALGETWFPEASYSAGFGDNLAAFYKGVFGANEDDQVNFGSLFKSTNGGGRAAVPDVWGWVGNVTGGISDIFAWLKTIKLPSIPVKEIVTPKNFLLEIYFKKSTSDLDDKKNNSKKLDRQIRKLDRILTGNKTVTVFIKGGLKKADDGSDIEAPEGTPEGGDYYYKYRSATELAEDRAIKARKLVQQRLIVLYADRIKIEGGYETGDWRASGKLKY</sequence>
<dbReference type="Proteomes" id="UP000627292">
    <property type="component" value="Unassembled WGS sequence"/>
</dbReference>
<reference evidence="3" key="2">
    <citation type="submission" date="2020-09" db="EMBL/GenBank/DDBJ databases">
        <authorList>
            <person name="Sun Q."/>
            <person name="Zhou Y."/>
        </authorList>
    </citation>
    <scope>NUCLEOTIDE SEQUENCE</scope>
    <source>
        <strain evidence="3">CGMCC 1.15290</strain>
    </source>
</reference>
<dbReference type="InterPro" id="IPR050708">
    <property type="entry name" value="T6SS_VgrG/RHS"/>
</dbReference>
<organism evidence="3 4">
    <name type="scientific">Filimonas zeae</name>
    <dbReference type="NCBI Taxonomy" id="1737353"/>
    <lineage>
        <taxon>Bacteria</taxon>
        <taxon>Pseudomonadati</taxon>
        <taxon>Bacteroidota</taxon>
        <taxon>Chitinophagia</taxon>
        <taxon>Chitinophagales</taxon>
        <taxon>Chitinophagaceae</taxon>
        <taxon>Filimonas</taxon>
    </lineage>
</organism>
<comment type="caution">
    <text evidence="3">The sequence shown here is derived from an EMBL/GenBank/DDBJ whole genome shotgun (WGS) entry which is preliminary data.</text>
</comment>
<evidence type="ECO:0000259" key="2">
    <source>
        <dbReference type="Pfam" id="PF20041"/>
    </source>
</evidence>
<dbReference type="InterPro" id="IPR022385">
    <property type="entry name" value="Rhs_assc_core"/>
</dbReference>